<gene>
    <name evidence="1" type="ORF">SAMN05421782_103104</name>
</gene>
<evidence type="ECO:0000313" key="2">
    <source>
        <dbReference type="Proteomes" id="UP000183610"/>
    </source>
</evidence>
<accession>A0AAX2DPA4</accession>
<evidence type="ECO:0008006" key="3">
    <source>
        <dbReference type="Google" id="ProtNLM"/>
    </source>
</evidence>
<comment type="caution">
    <text evidence="1">The sequence shown here is derived from an EMBL/GenBank/DDBJ whole genome shotgun (WGS) entry which is preliminary data.</text>
</comment>
<proteinExistence type="predicted"/>
<dbReference type="Proteomes" id="UP000183610">
    <property type="component" value="Unassembled WGS sequence"/>
</dbReference>
<dbReference type="AlphaFoldDB" id="A0AAX2DPA4"/>
<name>A0AAX2DPA4_LISIV</name>
<reference evidence="1 2" key="1">
    <citation type="submission" date="2016-10" db="EMBL/GenBank/DDBJ databases">
        <authorList>
            <person name="Varghese N."/>
            <person name="Submissions S."/>
        </authorList>
    </citation>
    <scope>NUCLEOTIDE SEQUENCE [LARGE SCALE GENOMIC DNA]</scope>
    <source>
        <strain evidence="1 2">ATCC 49954</strain>
    </source>
</reference>
<protein>
    <recommendedName>
        <fullName evidence="3">Phenylalanine racemase</fullName>
    </recommendedName>
</protein>
<organism evidence="1 2">
    <name type="scientific">Listeria ivanovii</name>
    <dbReference type="NCBI Taxonomy" id="1638"/>
    <lineage>
        <taxon>Bacteria</taxon>
        <taxon>Bacillati</taxon>
        <taxon>Bacillota</taxon>
        <taxon>Bacilli</taxon>
        <taxon>Bacillales</taxon>
        <taxon>Listeriaceae</taxon>
        <taxon>Listeria</taxon>
    </lineage>
</organism>
<sequence length="100" mass="11986">MSKSEFDQLTELEKLFVMKEWENKVIFDSTMLRNAVLNADQNMNRKRNSRFIELHKKRQQKADVNYNANALQAISENEQLEGKRWIEQIYQANGIRKPRK</sequence>
<dbReference type="EMBL" id="FNMX01000003">
    <property type="protein sequence ID" value="SDW40798.1"/>
    <property type="molecule type" value="Genomic_DNA"/>
</dbReference>
<evidence type="ECO:0000313" key="1">
    <source>
        <dbReference type="EMBL" id="SDW40798.1"/>
    </source>
</evidence>